<dbReference type="PANTHER" id="PTHR30250">
    <property type="entry name" value="PST FAMILY PREDICTED COLANIC ACID TRANSPORTER"/>
    <property type="match status" value="1"/>
</dbReference>
<name>X0VWT1_9ZZZZ</name>
<reference evidence="7" key="1">
    <citation type="journal article" date="2014" name="Front. Microbiol.">
        <title>High frequency of phylogenetically diverse reductive dehalogenase-homologous genes in deep subseafloor sedimentary metagenomes.</title>
        <authorList>
            <person name="Kawai M."/>
            <person name="Futagami T."/>
            <person name="Toyoda A."/>
            <person name="Takaki Y."/>
            <person name="Nishi S."/>
            <person name="Hori S."/>
            <person name="Arai W."/>
            <person name="Tsubouchi T."/>
            <person name="Morono Y."/>
            <person name="Uchiyama I."/>
            <person name="Ito T."/>
            <person name="Fujiyama A."/>
            <person name="Inagaki F."/>
            <person name="Takami H."/>
        </authorList>
    </citation>
    <scope>NUCLEOTIDE SEQUENCE</scope>
    <source>
        <strain evidence="7">Expedition CK06-06</strain>
    </source>
</reference>
<dbReference type="GO" id="GO:0015297">
    <property type="term" value="F:antiporter activity"/>
    <property type="evidence" value="ECO:0007669"/>
    <property type="project" value="InterPro"/>
</dbReference>
<sequence>MDTDNKINFQPKGLISSGVWNVSSLIVFAVVGFVTLPIVVGEIGAQDYGIYVLLLMIGGFVGLLDLGLGEATLKYLSQYYACNDIKGVNRVIGSTLTINAIAGILGCSVIIFCSSWIISIFKIDPEKTELIA</sequence>
<dbReference type="GO" id="GO:0042910">
    <property type="term" value="F:xenobiotic transmembrane transporter activity"/>
    <property type="evidence" value="ECO:0007669"/>
    <property type="project" value="InterPro"/>
</dbReference>
<evidence type="ECO:0000256" key="6">
    <source>
        <dbReference type="SAM" id="Phobius"/>
    </source>
</evidence>
<evidence type="ECO:0000256" key="1">
    <source>
        <dbReference type="ARBA" id="ARBA00004651"/>
    </source>
</evidence>
<organism evidence="7">
    <name type="scientific">marine sediment metagenome</name>
    <dbReference type="NCBI Taxonomy" id="412755"/>
    <lineage>
        <taxon>unclassified sequences</taxon>
        <taxon>metagenomes</taxon>
        <taxon>ecological metagenomes</taxon>
    </lineage>
</organism>
<comment type="subcellular location">
    <subcellularLocation>
        <location evidence="1">Cell membrane</location>
        <topology evidence="1">Multi-pass membrane protein</topology>
    </subcellularLocation>
</comment>
<feature type="transmembrane region" description="Helical" evidence="6">
    <location>
        <begin position="20"/>
        <end position="41"/>
    </location>
</feature>
<dbReference type="InterPro" id="IPR050833">
    <property type="entry name" value="Poly_Biosynth_Transport"/>
</dbReference>
<dbReference type="EMBL" id="BARS01030518">
    <property type="protein sequence ID" value="GAG22765.1"/>
    <property type="molecule type" value="Genomic_DNA"/>
</dbReference>
<evidence type="ECO:0000256" key="5">
    <source>
        <dbReference type="ARBA" id="ARBA00023136"/>
    </source>
</evidence>
<feature type="transmembrane region" description="Helical" evidence="6">
    <location>
        <begin position="48"/>
        <end position="68"/>
    </location>
</feature>
<feature type="non-terminal residue" evidence="7">
    <location>
        <position position="132"/>
    </location>
</feature>
<keyword evidence="5 6" id="KW-0472">Membrane</keyword>
<feature type="transmembrane region" description="Helical" evidence="6">
    <location>
        <begin position="96"/>
        <end position="118"/>
    </location>
</feature>
<comment type="caution">
    <text evidence="7">The sequence shown here is derived from an EMBL/GenBank/DDBJ whole genome shotgun (WGS) entry which is preliminary data.</text>
</comment>
<dbReference type="PANTHER" id="PTHR30250:SF26">
    <property type="entry name" value="PSMA PROTEIN"/>
    <property type="match status" value="1"/>
</dbReference>
<keyword evidence="4 6" id="KW-1133">Transmembrane helix</keyword>
<gene>
    <name evidence="7" type="ORF">S01H1_47601</name>
</gene>
<dbReference type="GO" id="GO:0005886">
    <property type="term" value="C:plasma membrane"/>
    <property type="evidence" value="ECO:0007669"/>
    <property type="project" value="UniProtKB-SubCell"/>
</dbReference>
<keyword evidence="2" id="KW-1003">Cell membrane</keyword>
<dbReference type="InterPro" id="IPR002528">
    <property type="entry name" value="MATE_fam"/>
</dbReference>
<dbReference type="AlphaFoldDB" id="X0VWT1"/>
<dbReference type="Pfam" id="PF01554">
    <property type="entry name" value="MatE"/>
    <property type="match status" value="1"/>
</dbReference>
<accession>X0VWT1</accession>
<evidence type="ECO:0000256" key="2">
    <source>
        <dbReference type="ARBA" id="ARBA00022475"/>
    </source>
</evidence>
<proteinExistence type="predicted"/>
<evidence type="ECO:0000256" key="4">
    <source>
        <dbReference type="ARBA" id="ARBA00022989"/>
    </source>
</evidence>
<evidence type="ECO:0008006" key="8">
    <source>
        <dbReference type="Google" id="ProtNLM"/>
    </source>
</evidence>
<evidence type="ECO:0000313" key="7">
    <source>
        <dbReference type="EMBL" id="GAG22765.1"/>
    </source>
</evidence>
<evidence type="ECO:0000256" key="3">
    <source>
        <dbReference type="ARBA" id="ARBA00022692"/>
    </source>
</evidence>
<protein>
    <recommendedName>
        <fullName evidence="8">Polysaccharide biosynthesis protein C-terminal domain-containing protein</fullName>
    </recommendedName>
</protein>
<keyword evidence="3 6" id="KW-0812">Transmembrane</keyword>